<feature type="region of interest" description="Disordered" evidence="1">
    <location>
        <begin position="620"/>
        <end position="678"/>
    </location>
</feature>
<dbReference type="Proteomes" id="UP000186817">
    <property type="component" value="Unassembled WGS sequence"/>
</dbReference>
<dbReference type="EMBL" id="LSRX01001882">
    <property type="protein sequence ID" value="OLP76938.1"/>
    <property type="molecule type" value="Genomic_DNA"/>
</dbReference>
<sequence>MKDSFYINGILLFSRDGSRLGRTLDFLPGSVGAAEQSSQGGFFGRSTLNLHASCGCFGLFYPDFWAGHQANLQNSVALMEHRTLAPSANGHICYKGVCLISAGWHGPVGCHVQVPDGDGKPGLATWHGTTGGHDQSPSLGNRIYDILDALYLCWDMLEAFFQSLSAGLQAHARGTCCTFMLVQLGVLISLLLEGLKNGSGKWPRHHMRRRLRVVVAFALISGAGAVRTGPTRQPFQYPRPPRQTDLELWASGQLTMREQLCQGLDRLITTRRLEHSVGEAEEPRFTALAEDAQALLNEANLLPRTIHVTVWLATPYYEEEILDMGVAFPQTRAGLERAIYNTSRALPSGAEEIVFTTPQLGNLFASCVSVPRWLPLVGKTVQVLDCTKVGGAAFAYYQQGPITIASLRQLLPPDEDADDVDFFVYGGTQPIDMDQSIEPIQGGLIKAVYKGDLCEWADDIEARLADVGRWDPRAEMPTSMTGRYVVYQSMTDQVVFSDYLTDLRNLLHMAEQLLNFDEYNCWIRLPEEPLAHLSHAGLNITKQIAALEGPRDTPLLTIDHAVVFLDLRELGLFPQWVFLEDGFFDPTAFLDDIRFPAIDGWTVIAIPVGHHLAWKHEMGKHSDPGDHTDSGSYGGDSLWDSSDFSGPAVPDDGVPRGPPPPRPVDGSRSPRRGQGDHMPLETQHLELSQGIRPPTFDLTSQSVELPYDEAALRTLLHTWAPEWMQPDLSSATLKKPTVEQIATHVHWSDLLSRLKPGELPEAHIYTDGAWNPATGWSTSGQWGPTNSFGLRTHALQQYLHELIDPPPTFCHVAAHHGHPYNELVDSLAKQVSMRKVLLPTPPAEVVRAFLSTDLSWLGVIARNYHAGGLPLLDGRVFSWQVGGKAGPAELTPEQLIPVRGDGNDAWNGPQAFEIKVLSLNAQSLSGKHRYFEEQLDSLQCHLALFQETKGSSSVIASKSFLRLLTIDGKACLIEEADIRIVHESPRLLILAIDVDGRKVIVYPGHCPHAAKGPEARGFIADFRRHMGSVRHSSLVVGGLDLNGRVATNVSQTTGGISFGAEDNIGKDMTEAARDLQLWFPSTYDRLHVGEHFTYQQANGAVHRIDYILLGGISDISLLKSWVQYDFDTASPNEDHWPVMVDMCGFFDTRTAAGRAGKVWRPAYDTARILSQEGKQQLEQALGDYVQPSWQCDPSEHCQHLQDFLHGVLRKFFLKEEAQPRADYIPAWTWKLREAENQEAVDYHVEHLVRKQGLLYDIAAAAIRFATSRIRRGIDEGKADYLKGLALTAGPKSGEILRMAKKAGIGSKVAKNFLRPLPLLLDSTGQPAENKADRDRIWLDHFGRQEFGRTMSTADFIGLDSGLPCVDEDLEWKVQDLPTFFEVEAAFRGAPRAKAVGLDGLPGKLLAAAPTAMAKVAHPLFLKAAALTTAHPVERSIFISSQLGKSYHRMLRGLSSAVLFPDTQAVCRVFHFFDIDPDDVREFMEEIKNGGLMAQAGIPGPLRHQAKDLLYNSWFITRYGDQKKLCATRAGSRPGESWADVVFAFVLGRILAQITELATGEGLLTELFFDIEGGPFVVDPGQGQLLGQDGTWADDCAFPQSDPDPAILMAKAARLTSLVLDYVTRHGMKPNLKAGKTAIMLALRGKGVQAVRRRWFQKGARHIHLQDLDLKVQVTPQYVHLGGMVDPGMHLKQEARRRIAMAGSSYRAGSKLLFSNPRIPLDTRVSLFQTYVSSTFFNLALWIPSGPSWDILEGGYTKILQGLLSRQFRGEAYHKVVAPATHIITGSWPLRILARRARLSLLGSMAASAPEALWAMVQTEQTWLQVVRDDLAWLTRWEGPWPPRQTFAWAEWVQIFKERCGWIKRRTAAGCKQDFEDFCGEQWTLIVLWALYRRACSRLPAAEQGARVWHCRPCGRSVKTKGALGAHFFKVHGRVAKYRNYVAGTLCQACGRQYWSRTKLAIHLRDSVSCVQTLREHGLQAATVAPGLGSRRWRRHAIEDYTLAIPEDLQTVGIPEDKSAVLTLVQRTMAKFPLYFNEAADIVERSVSEAREIWDSGNNEYWTEATVRAIKEAAEAFSTAPWPTPDDENAGLARNFLESHGTPNVVPVILVGPWEAVKGQIRGAFDVAAAAATAYILLGLVVTKLMGGQKHNMPTVLQKEKSVPKNATSALVICSDGCFKSFQFAEWMLQVAMLEGCCVLPIIAEDGFRFPAQTFYDDLDKISQLETVDLHTYKKCIKAIFQEIAVVFSPQNYSSTAEDLDLRAKQVAWRLNSGQLKSLFQKVQSKEDDDEIIENGESNQAKITDLEDSNTLAINDLDAPAEIVLAEEF</sequence>
<reference evidence="2 3" key="1">
    <citation type="submission" date="2016-02" db="EMBL/GenBank/DDBJ databases">
        <title>Genome analysis of coral dinoflagellate symbionts highlights evolutionary adaptations to a symbiotic lifestyle.</title>
        <authorList>
            <person name="Aranda M."/>
            <person name="Li Y."/>
            <person name="Liew Y.J."/>
            <person name="Baumgarten S."/>
            <person name="Simakov O."/>
            <person name="Wilson M."/>
            <person name="Piel J."/>
            <person name="Ashoor H."/>
            <person name="Bougouffa S."/>
            <person name="Bajic V.B."/>
            <person name="Ryu T."/>
            <person name="Ravasi T."/>
            <person name="Bayer T."/>
            <person name="Micklem G."/>
            <person name="Kim H."/>
            <person name="Bhak J."/>
            <person name="Lajeunesse T.C."/>
            <person name="Voolstra C.R."/>
        </authorList>
    </citation>
    <scope>NUCLEOTIDE SEQUENCE [LARGE SCALE GENOMIC DNA]</scope>
    <source>
        <strain evidence="2 3">CCMP2467</strain>
    </source>
</reference>
<proteinExistence type="predicted"/>
<feature type="compositionally biased region" description="Basic and acidic residues" evidence="1">
    <location>
        <begin position="620"/>
        <end position="629"/>
    </location>
</feature>
<dbReference type="Gene3D" id="3.60.10.10">
    <property type="entry name" value="Endonuclease/exonuclease/phosphatase"/>
    <property type="match status" value="1"/>
</dbReference>
<protein>
    <submittedName>
        <fullName evidence="2">Uncharacterized protein</fullName>
    </submittedName>
</protein>
<name>A0A1Q9C1Y7_SYMMI</name>
<dbReference type="SUPFAM" id="SSF53098">
    <property type="entry name" value="Ribonuclease H-like"/>
    <property type="match status" value="1"/>
</dbReference>
<keyword evidence="3" id="KW-1185">Reference proteome</keyword>
<dbReference type="SUPFAM" id="SSF56219">
    <property type="entry name" value="DNase I-like"/>
    <property type="match status" value="1"/>
</dbReference>
<gene>
    <name evidence="2" type="ORF">AK812_SmicGene43065</name>
</gene>
<dbReference type="InterPro" id="IPR013087">
    <property type="entry name" value="Znf_C2H2_type"/>
</dbReference>
<dbReference type="OrthoDB" id="418148at2759"/>
<dbReference type="PROSITE" id="PS00028">
    <property type="entry name" value="ZINC_FINGER_C2H2_1"/>
    <property type="match status" value="1"/>
</dbReference>
<dbReference type="InterPro" id="IPR036397">
    <property type="entry name" value="RNaseH_sf"/>
</dbReference>
<dbReference type="Gene3D" id="3.30.420.10">
    <property type="entry name" value="Ribonuclease H-like superfamily/Ribonuclease H"/>
    <property type="match status" value="1"/>
</dbReference>
<evidence type="ECO:0000313" key="2">
    <source>
        <dbReference type="EMBL" id="OLP76938.1"/>
    </source>
</evidence>
<comment type="caution">
    <text evidence="2">The sequence shown here is derived from an EMBL/GenBank/DDBJ whole genome shotgun (WGS) entry which is preliminary data.</text>
</comment>
<dbReference type="InterPro" id="IPR036691">
    <property type="entry name" value="Endo/exonu/phosph_ase_sf"/>
</dbReference>
<dbReference type="GO" id="GO:0003676">
    <property type="term" value="F:nucleic acid binding"/>
    <property type="evidence" value="ECO:0007669"/>
    <property type="project" value="InterPro"/>
</dbReference>
<dbReference type="InterPro" id="IPR012337">
    <property type="entry name" value="RNaseH-like_sf"/>
</dbReference>
<organism evidence="2 3">
    <name type="scientific">Symbiodinium microadriaticum</name>
    <name type="common">Dinoflagellate</name>
    <name type="synonym">Zooxanthella microadriatica</name>
    <dbReference type="NCBI Taxonomy" id="2951"/>
    <lineage>
        <taxon>Eukaryota</taxon>
        <taxon>Sar</taxon>
        <taxon>Alveolata</taxon>
        <taxon>Dinophyceae</taxon>
        <taxon>Suessiales</taxon>
        <taxon>Symbiodiniaceae</taxon>
        <taxon>Symbiodinium</taxon>
    </lineage>
</organism>
<evidence type="ECO:0000256" key="1">
    <source>
        <dbReference type="SAM" id="MobiDB-lite"/>
    </source>
</evidence>
<evidence type="ECO:0000313" key="3">
    <source>
        <dbReference type="Proteomes" id="UP000186817"/>
    </source>
</evidence>
<accession>A0A1Q9C1Y7</accession>